<dbReference type="AlphaFoldDB" id="A0A509E9V7"/>
<dbReference type="InterPro" id="IPR029063">
    <property type="entry name" value="SAM-dependent_MTases_sf"/>
</dbReference>
<dbReference type="GO" id="GO:0008168">
    <property type="term" value="F:methyltransferase activity"/>
    <property type="evidence" value="ECO:0007669"/>
    <property type="project" value="UniProtKB-KW"/>
</dbReference>
<dbReference type="CDD" id="cd02440">
    <property type="entry name" value="AdoMet_MTases"/>
    <property type="match status" value="1"/>
</dbReference>
<keyword evidence="2" id="KW-0808">Transferase</keyword>
<protein>
    <submittedName>
        <fullName evidence="2">8-demethyl-8-alpha-L-rhamnosyl tetracenomycin-C 2'-O-methyltransferase</fullName>
        <ecNumber evidence="2">2.1.1.305</ecNumber>
    </submittedName>
</protein>
<reference evidence="2 3" key="1">
    <citation type="submission" date="2019-06" db="EMBL/GenBank/DDBJ databases">
        <authorList>
            <person name="Rodrigo-Torres L."/>
            <person name="Arahal R. D."/>
            <person name="Lucena T."/>
        </authorList>
    </citation>
    <scope>NUCLEOTIDE SEQUENCE [LARGE SCALE GENOMIC DNA]</scope>
    <source>
        <strain evidence="2 3">SB0023/3</strain>
    </source>
</reference>
<evidence type="ECO:0000313" key="3">
    <source>
        <dbReference type="Proteomes" id="UP000410984"/>
    </source>
</evidence>
<name>A0A509E9V7_9HYPH</name>
<sequence length="445" mass="50337">MHPNLEDVFFRHEGNLVDKWEQYLKIYSIEIERFVRSGKPVSLLEIGVQNGGSLELWGSLLPAGSRICGVDIDPRVSNIKFENPNISVHVCDGTTDKMNQLFDDYSFDILIDDGSHASKDIIASFENCFQLVKPGGVYIIEDMHVPYYEVYNYGLAKENSAVTFMNRLVDALHTDYIDQDPRSGKDDLASVRKYNRLIGRITFYDSVVVIEKLAKPKVEPYRRILSGTTSAAVNVGHWVDALPRPQLATLRLSPQAGEQIDFRLLAKIERLEEEVRALRDVESARMAESEQSNAQHRAAAETHREALETEVKALQDAQLRQTAEIARLESVIAAAEQRAAALETEAAMLRDSAEHQATLSQRLSRDLNEHKALLTQEQDRAISAERRLGSANDQIATLENRMQTEISAAQRTIFEMQGKFERMHTAWSLKNMEIQNLKAARQVRT</sequence>
<organism evidence="2 3">
    <name type="scientific">Methylobacterium symbioticum</name>
    <dbReference type="NCBI Taxonomy" id="2584084"/>
    <lineage>
        <taxon>Bacteria</taxon>
        <taxon>Pseudomonadati</taxon>
        <taxon>Pseudomonadota</taxon>
        <taxon>Alphaproteobacteria</taxon>
        <taxon>Hyphomicrobiales</taxon>
        <taxon>Methylobacteriaceae</taxon>
        <taxon>Methylobacterium</taxon>
    </lineage>
</organism>
<evidence type="ECO:0000313" key="2">
    <source>
        <dbReference type="EMBL" id="VUD70960.1"/>
    </source>
</evidence>
<keyword evidence="3" id="KW-1185">Reference proteome</keyword>
<keyword evidence="2" id="KW-0489">Methyltransferase</keyword>
<dbReference type="SUPFAM" id="SSF53335">
    <property type="entry name" value="S-adenosyl-L-methionine-dependent methyltransferases"/>
    <property type="match status" value="1"/>
</dbReference>
<dbReference type="GO" id="GO:0032259">
    <property type="term" value="P:methylation"/>
    <property type="evidence" value="ECO:0007669"/>
    <property type="project" value="UniProtKB-KW"/>
</dbReference>
<dbReference type="Pfam" id="PF13578">
    <property type="entry name" value="Methyltransf_24"/>
    <property type="match status" value="1"/>
</dbReference>
<gene>
    <name evidence="2" type="primary">elmMI</name>
    <name evidence="2" type="ORF">MET9862_01534</name>
</gene>
<dbReference type="RefSeq" id="WP_185156783.1">
    <property type="nucleotide sequence ID" value="NZ_CABFPH010000015.1"/>
</dbReference>
<dbReference type="Gene3D" id="3.40.50.150">
    <property type="entry name" value="Vaccinia Virus protein VP39"/>
    <property type="match status" value="1"/>
</dbReference>
<evidence type="ECO:0000256" key="1">
    <source>
        <dbReference type="SAM" id="MobiDB-lite"/>
    </source>
</evidence>
<accession>A0A509E9V7</accession>
<feature type="region of interest" description="Disordered" evidence="1">
    <location>
        <begin position="284"/>
        <end position="305"/>
    </location>
</feature>
<dbReference type="EC" id="2.1.1.305" evidence="2"/>
<dbReference type="Proteomes" id="UP000410984">
    <property type="component" value="Unassembled WGS sequence"/>
</dbReference>
<proteinExistence type="predicted"/>
<dbReference type="EMBL" id="CABFPH010000015">
    <property type="protein sequence ID" value="VUD70960.1"/>
    <property type="molecule type" value="Genomic_DNA"/>
</dbReference>